<dbReference type="PIRSF" id="PIRSF006806">
    <property type="entry name" value="FTHF_cligase"/>
    <property type="match status" value="1"/>
</dbReference>
<dbReference type="GO" id="GO:0035999">
    <property type="term" value="P:tetrahydrofolate interconversion"/>
    <property type="evidence" value="ECO:0007669"/>
    <property type="project" value="TreeGrafter"/>
</dbReference>
<feature type="binding site" evidence="4">
    <location>
        <begin position="148"/>
        <end position="156"/>
    </location>
    <ligand>
        <name>ATP</name>
        <dbReference type="ChEBI" id="CHEBI:30616"/>
    </ligand>
</feature>
<dbReference type="EC" id="6.3.3.2" evidence="5"/>
<reference evidence="6 7" key="1">
    <citation type="submission" date="2015-09" db="EMBL/GenBank/DDBJ databases">
        <title>Sorangium comparison.</title>
        <authorList>
            <person name="Zaburannyi N."/>
            <person name="Bunk B."/>
            <person name="Overmann J."/>
            <person name="Mueller R."/>
        </authorList>
    </citation>
    <scope>NUCLEOTIDE SEQUENCE [LARGE SCALE GENOMIC DNA]</scope>
    <source>
        <strain evidence="6 7">So ce26</strain>
    </source>
</reference>
<comment type="catalytic activity">
    <reaction evidence="5">
        <text>(6S)-5-formyl-5,6,7,8-tetrahydrofolate + ATP = (6R)-5,10-methenyltetrahydrofolate + ADP + phosphate</text>
        <dbReference type="Rhea" id="RHEA:10488"/>
        <dbReference type="ChEBI" id="CHEBI:30616"/>
        <dbReference type="ChEBI" id="CHEBI:43474"/>
        <dbReference type="ChEBI" id="CHEBI:57455"/>
        <dbReference type="ChEBI" id="CHEBI:57457"/>
        <dbReference type="ChEBI" id="CHEBI:456216"/>
        <dbReference type="EC" id="6.3.3.2"/>
    </reaction>
</comment>
<name>A0A2L0F5I2_SORCE</name>
<feature type="binding site" evidence="4">
    <location>
        <position position="72"/>
    </location>
    <ligand>
        <name>substrate</name>
    </ligand>
</feature>
<feature type="binding site" evidence="4">
    <location>
        <begin position="19"/>
        <end position="23"/>
    </location>
    <ligand>
        <name>ATP</name>
        <dbReference type="ChEBI" id="CHEBI:30616"/>
    </ligand>
</feature>
<dbReference type="Proteomes" id="UP000238348">
    <property type="component" value="Chromosome"/>
</dbReference>
<dbReference type="SUPFAM" id="SSF100950">
    <property type="entry name" value="NagB/RpiA/CoA transferase-like"/>
    <property type="match status" value="1"/>
</dbReference>
<dbReference type="PANTHER" id="PTHR23407:SF1">
    <property type="entry name" value="5-FORMYLTETRAHYDROFOLATE CYCLO-LIGASE"/>
    <property type="match status" value="1"/>
</dbReference>
<dbReference type="GO" id="GO:0030272">
    <property type="term" value="F:5-formyltetrahydrofolate cyclo-ligase activity"/>
    <property type="evidence" value="ECO:0007669"/>
    <property type="project" value="UniProtKB-EC"/>
</dbReference>
<keyword evidence="3 4" id="KW-0067">ATP-binding</keyword>
<comment type="similarity">
    <text evidence="1 5">Belongs to the 5-formyltetrahydrofolate cyclo-ligase family.</text>
</comment>
<evidence type="ECO:0000256" key="3">
    <source>
        <dbReference type="ARBA" id="ARBA00022840"/>
    </source>
</evidence>
<accession>A0A2L0F5I2</accession>
<evidence type="ECO:0000256" key="2">
    <source>
        <dbReference type="ARBA" id="ARBA00022741"/>
    </source>
</evidence>
<evidence type="ECO:0000256" key="4">
    <source>
        <dbReference type="PIRSR" id="PIRSR006806-1"/>
    </source>
</evidence>
<gene>
    <name evidence="6" type="ORF">SOCE26_082960</name>
</gene>
<dbReference type="InterPro" id="IPR037171">
    <property type="entry name" value="NagB/RpiA_transferase-like"/>
</dbReference>
<evidence type="ECO:0000313" key="7">
    <source>
        <dbReference type="Proteomes" id="UP000238348"/>
    </source>
</evidence>
<evidence type="ECO:0000313" key="6">
    <source>
        <dbReference type="EMBL" id="AUX46787.1"/>
    </source>
</evidence>
<evidence type="ECO:0000256" key="5">
    <source>
        <dbReference type="RuleBase" id="RU361279"/>
    </source>
</evidence>
<keyword evidence="5" id="KW-0460">Magnesium</keyword>
<dbReference type="AlphaFoldDB" id="A0A2L0F5I2"/>
<keyword evidence="5" id="KW-0479">Metal-binding</keyword>
<dbReference type="InterPro" id="IPR002698">
    <property type="entry name" value="FTHF_cligase"/>
</dbReference>
<protein>
    <recommendedName>
        <fullName evidence="5">5-formyltetrahydrofolate cyclo-ligase</fullName>
        <ecNumber evidence="5">6.3.3.2</ecNumber>
    </recommendedName>
</protein>
<organism evidence="6 7">
    <name type="scientific">Sorangium cellulosum</name>
    <name type="common">Polyangium cellulosum</name>
    <dbReference type="NCBI Taxonomy" id="56"/>
    <lineage>
        <taxon>Bacteria</taxon>
        <taxon>Pseudomonadati</taxon>
        <taxon>Myxococcota</taxon>
        <taxon>Polyangia</taxon>
        <taxon>Polyangiales</taxon>
        <taxon>Polyangiaceae</taxon>
        <taxon>Sorangium</taxon>
    </lineage>
</organism>
<keyword evidence="2 4" id="KW-0547">Nucleotide-binding</keyword>
<dbReference type="RefSeq" id="WP_234022908.1">
    <property type="nucleotide sequence ID" value="NZ_CP012673.1"/>
</dbReference>
<dbReference type="Pfam" id="PF01812">
    <property type="entry name" value="5-FTHF_cyc-lig"/>
    <property type="match status" value="1"/>
</dbReference>
<comment type="cofactor">
    <cofactor evidence="5">
        <name>Mg(2+)</name>
        <dbReference type="ChEBI" id="CHEBI:18420"/>
    </cofactor>
</comment>
<dbReference type="NCBIfam" id="TIGR02727">
    <property type="entry name" value="MTHFS_bact"/>
    <property type="match status" value="1"/>
</dbReference>
<evidence type="ECO:0000256" key="1">
    <source>
        <dbReference type="ARBA" id="ARBA00010638"/>
    </source>
</evidence>
<dbReference type="EMBL" id="CP012673">
    <property type="protein sequence ID" value="AUX46787.1"/>
    <property type="molecule type" value="Genomic_DNA"/>
</dbReference>
<dbReference type="GO" id="GO:0046872">
    <property type="term" value="F:metal ion binding"/>
    <property type="evidence" value="ECO:0007669"/>
    <property type="project" value="UniProtKB-KW"/>
</dbReference>
<proteinExistence type="inferred from homology"/>
<dbReference type="InterPro" id="IPR024185">
    <property type="entry name" value="FTHF_cligase-like_sf"/>
</dbReference>
<keyword evidence="6" id="KW-0436">Ligase</keyword>
<dbReference type="GO" id="GO:0009396">
    <property type="term" value="P:folic acid-containing compound biosynthetic process"/>
    <property type="evidence" value="ECO:0007669"/>
    <property type="project" value="TreeGrafter"/>
</dbReference>
<sequence>MDDRAMDPDVEAALRHRAKAELRKRARALRNSFPRDAILERSRRIQRALAELPAVASARRVALFYPIEDRNEVDLRELDPLLRTRGIRVAYPAIDPESRAMTFRFVADPEAMEERGLGFREPSPSDEEASELDVIVVPALQIDPRGHRIGYGAGFYDRTLPRFCPPAHAVGVAFDFQLIAEVPSTKDDVPLATVVTDARVLAADPG</sequence>
<dbReference type="Gene3D" id="3.40.50.10420">
    <property type="entry name" value="NagB/RpiA/CoA transferase-like"/>
    <property type="match status" value="1"/>
</dbReference>
<dbReference type="GO" id="GO:0005524">
    <property type="term" value="F:ATP binding"/>
    <property type="evidence" value="ECO:0007669"/>
    <property type="project" value="UniProtKB-KW"/>
</dbReference>
<dbReference type="PANTHER" id="PTHR23407">
    <property type="entry name" value="ATPASE INHIBITOR/5-FORMYLTETRAHYDROFOLATE CYCLO-LIGASE"/>
    <property type="match status" value="1"/>
</dbReference>